<evidence type="ECO:0000313" key="8">
    <source>
        <dbReference type="Proteomes" id="UP000007110"/>
    </source>
</evidence>
<comment type="subcellular location">
    <subcellularLocation>
        <location evidence="1 6">Membrane</location>
        <topology evidence="1 6">Multi-pass membrane protein</topology>
    </subcellularLocation>
</comment>
<keyword evidence="8" id="KW-1185">Reference proteome</keyword>
<evidence type="ECO:0000256" key="4">
    <source>
        <dbReference type="ARBA" id="ARBA00022989"/>
    </source>
</evidence>
<dbReference type="Pfam" id="PF00335">
    <property type="entry name" value="Tetraspanin"/>
    <property type="match status" value="1"/>
</dbReference>
<dbReference type="PANTHER" id="PTHR19282:SF252">
    <property type="entry name" value="TETRASPANIN"/>
    <property type="match status" value="1"/>
</dbReference>
<dbReference type="GO" id="GO:0005886">
    <property type="term" value="C:plasma membrane"/>
    <property type="evidence" value="ECO:0000318"/>
    <property type="project" value="GO_Central"/>
</dbReference>
<dbReference type="RefSeq" id="XP_030837716.1">
    <property type="nucleotide sequence ID" value="XM_030981856.1"/>
</dbReference>
<dbReference type="PANTHER" id="PTHR19282">
    <property type="entry name" value="TETRASPANIN"/>
    <property type="match status" value="1"/>
</dbReference>
<dbReference type="PRINTS" id="PR00259">
    <property type="entry name" value="TMFOUR"/>
</dbReference>
<feature type="transmembrane region" description="Helical" evidence="6">
    <location>
        <begin position="12"/>
        <end position="40"/>
    </location>
</feature>
<dbReference type="OrthoDB" id="9972904at2759"/>
<reference evidence="8" key="1">
    <citation type="submission" date="2015-02" db="EMBL/GenBank/DDBJ databases">
        <title>Genome sequencing for Strongylocentrotus purpuratus.</title>
        <authorList>
            <person name="Murali S."/>
            <person name="Liu Y."/>
            <person name="Vee V."/>
            <person name="English A."/>
            <person name="Wang M."/>
            <person name="Skinner E."/>
            <person name="Han Y."/>
            <person name="Muzny D.M."/>
            <person name="Worley K.C."/>
            <person name="Gibbs R.A."/>
        </authorList>
    </citation>
    <scope>NUCLEOTIDE SEQUENCE</scope>
</reference>
<reference evidence="7" key="2">
    <citation type="submission" date="2021-01" db="UniProtKB">
        <authorList>
            <consortium name="EnsemblMetazoa"/>
        </authorList>
    </citation>
    <scope>IDENTIFICATION</scope>
</reference>
<dbReference type="InterPro" id="IPR008952">
    <property type="entry name" value="Tetraspanin_EC2_sf"/>
</dbReference>
<keyword evidence="5 6" id="KW-0472">Membrane</keyword>
<evidence type="ECO:0000256" key="5">
    <source>
        <dbReference type="ARBA" id="ARBA00023136"/>
    </source>
</evidence>
<dbReference type="SUPFAM" id="SSF48652">
    <property type="entry name" value="Tetraspanin"/>
    <property type="match status" value="1"/>
</dbReference>
<comment type="similarity">
    <text evidence="2 6">Belongs to the tetraspanin (TM4SF) family.</text>
</comment>
<protein>
    <recommendedName>
        <fullName evidence="6">Tetraspanin</fullName>
    </recommendedName>
</protein>
<keyword evidence="4 6" id="KW-1133">Transmembrane helix</keyword>
<dbReference type="PIRSF" id="PIRSF002419">
    <property type="entry name" value="Tetraspanin"/>
    <property type="match status" value="1"/>
</dbReference>
<evidence type="ECO:0000256" key="3">
    <source>
        <dbReference type="ARBA" id="ARBA00022692"/>
    </source>
</evidence>
<dbReference type="AlphaFoldDB" id="A0A7M7NK52"/>
<sequence>MPPKRFQTTAAMACVKILLTIFIVVFWVVGIALLALGIWGVIELKNYLALSDQDYSSVPYVLIGTGSFMVMTGLIGCYAIVKNITWFLHLYTVMVFVVFIALFACGIAGFIFEKGLTSSFKTGLETHIDDYGAATSDGLDKYVDNLQETLFCCGGTNYSEWLHADIWSQEHTDTVPVSCCNKTVDAQVCDDATEKDGVQISNNGTLYIFDEGCSAKVTSFLTSKMGIIAGSALAFGAFQLIGIVLSCCLAKMINANKYEMM</sequence>
<dbReference type="OMA" id="NWSTSHY"/>
<dbReference type="KEGG" id="spu:100891946"/>
<feature type="transmembrane region" description="Helical" evidence="6">
    <location>
        <begin position="88"/>
        <end position="112"/>
    </location>
</feature>
<dbReference type="InterPro" id="IPR000301">
    <property type="entry name" value="Tetraspanin_animals"/>
</dbReference>
<evidence type="ECO:0000256" key="1">
    <source>
        <dbReference type="ARBA" id="ARBA00004141"/>
    </source>
</evidence>
<evidence type="ECO:0000256" key="6">
    <source>
        <dbReference type="RuleBase" id="RU361218"/>
    </source>
</evidence>
<feature type="transmembrane region" description="Helical" evidence="6">
    <location>
        <begin position="227"/>
        <end position="253"/>
    </location>
</feature>
<organism evidence="7 8">
    <name type="scientific">Strongylocentrotus purpuratus</name>
    <name type="common">Purple sea urchin</name>
    <dbReference type="NCBI Taxonomy" id="7668"/>
    <lineage>
        <taxon>Eukaryota</taxon>
        <taxon>Metazoa</taxon>
        <taxon>Echinodermata</taxon>
        <taxon>Eleutherozoa</taxon>
        <taxon>Echinozoa</taxon>
        <taxon>Echinoidea</taxon>
        <taxon>Euechinoidea</taxon>
        <taxon>Echinacea</taxon>
        <taxon>Camarodonta</taxon>
        <taxon>Echinidea</taxon>
        <taxon>Strongylocentrotidae</taxon>
        <taxon>Strongylocentrotus</taxon>
    </lineage>
</organism>
<name>A0A7M7NK52_STRPU</name>
<keyword evidence="3 6" id="KW-0812">Transmembrane</keyword>
<dbReference type="EnsemblMetazoa" id="XM_030981856">
    <property type="protein sequence ID" value="XP_030837716"/>
    <property type="gene ID" value="LOC100891946"/>
</dbReference>
<dbReference type="GeneID" id="100891946"/>
<accession>A0A7M7NK52</accession>
<dbReference type="Proteomes" id="UP000007110">
    <property type="component" value="Unassembled WGS sequence"/>
</dbReference>
<dbReference type="Gene3D" id="1.10.1450.10">
    <property type="entry name" value="Tetraspanin"/>
    <property type="match status" value="1"/>
</dbReference>
<dbReference type="InParanoid" id="A0A7M7NK52"/>
<proteinExistence type="inferred from homology"/>
<dbReference type="InterPro" id="IPR018499">
    <property type="entry name" value="Tetraspanin/Peripherin"/>
</dbReference>
<dbReference type="FunCoup" id="A0A7M7NK52">
    <property type="interactions" value="120"/>
</dbReference>
<evidence type="ECO:0000256" key="2">
    <source>
        <dbReference type="ARBA" id="ARBA00006840"/>
    </source>
</evidence>
<evidence type="ECO:0000313" key="7">
    <source>
        <dbReference type="EnsemblMetazoa" id="XP_030837716"/>
    </source>
</evidence>
<feature type="transmembrane region" description="Helical" evidence="6">
    <location>
        <begin position="60"/>
        <end position="81"/>
    </location>
</feature>